<keyword evidence="1" id="KW-0472">Membrane</keyword>
<feature type="transmembrane region" description="Helical" evidence="1">
    <location>
        <begin position="26"/>
        <end position="44"/>
    </location>
</feature>
<name>L8B9G6_PHLRA</name>
<keyword evidence="1" id="KW-0812">Transmembrane</keyword>
<dbReference type="AlphaFoldDB" id="L8B9G6"/>
<geneLocation type="mitochondrion" evidence="2"/>
<gene>
    <name evidence="2" type="ORF">Pra_mt0325</name>
</gene>
<dbReference type="GeneID" id="14469578"/>
<proteinExistence type="predicted"/>
<evidence type="ECO:0000256" key="1">
    <source>
        <dbReference type="SAM" id="Phobius"/>
    </source>
</evidence>
<accession>L8B9G6</accession>
<dbReference type="EMBL" id="HE613568">
    <property type="protein sequence ID" value="CCF07393.1"/>
    <property type="molecule type" value="Genomic_DNA"/>
</dbReference>
<sequence length="81" mass="9554">MFKSVWHSACFFISLASTPYSLADARLTYSCLFWFYFFFFKAAARLQERVRGEGQGQRRGQGLKYSIFHPLQKKISRWSLS</sequence>
<dbReference type="RefSeq" id="YP_007374979.1">
    <property type="nucleotide sequence ID" value="NC_020148.1"/>
</dbReference>
<evidence type="ECO:0000313" key="2">
    <source>
        <dbReference type="EMBL" id="CCF07393.1"/>
    </source>
</evidence>
<keyword evidence="2" id="KW-0496">Mitochondrion</keyword>
<protein>
    <submittedName>
        <fullName evidence="2">Uncharacterized protein</fullName>
    </submittedName>
</protein>
<reference evidence="2" key="1">
    <citation type="journal article" date="2014" name="PLoS ONE">
        <title>Mitochondrial Genome of Phlebia radiata Is the Second Largest (156 kbp) among Fungi and Features Signs of Genome Flexibility and Recent Recombination Events.</title>
        <authorList>
            <person name="Salavirta H."/>
            <person name="Oksanen I."/>
            <person name="Kuuskeri J."/>
            <person name="Makela M."/>
            <person name="Laine P."/>
            <person name="Paulin L."/>
            <person name="Lundell T."/>
        </authorList>
    </citation>
    <scope>NUCLEOTIDE SEQUENCE</scope>
    <source>
        <strain evidence="2">79</strain>
    </source>
</reference>
<keyword evidence="1" id="KW-1133">Transmembrane helix</keyword>
<organism evidence="2">
    <name type="scientific">Phlebia radiata</name>
    <name type="common">White-rot fungus</name>
    <dbReference type="NCBI Taxonomy" id="5308"/>
    <lineage>
        <taxon>Eukaryota</taxon>
        <taxon>Fungi</taxon>
        <taxon>Dikarya</taxon>
        <taxon>Basidiomycota</taxon>
        <taxon>Agaricomycotina</taxon>
        <taxon>Agaricomycetes</taxon>
        <taxon>Polyporales</taxon>
        <taxon>Meruliaceae</taxon>
        <taxon>Phlebia</taxon>
    </lineage>
</organism>